<dbReference type="RefSeq" id="XP_016639134.1">
    <property type="nucleotide sequence ID" value="XM_016783688.1"/>
</dbReference>
<name>A0A084FW73_PSEDA</name>
<dbReference type="VEuPathDB" id="FungiDB:SAPIO_CDS10026"/>
<dbReference type="SUPFAM" id="SSF144083">
    <property type="entry name" value="Magnesium transport protein CorA, transmembrane region"/>
    <property type="match status" value="1"/>
</dbReference>
<organism evidence="15 16">
    <name type="scientific">Pseudallescheria apiosperma</name>
    <name type="common">Scedosporium apiospermum</name>
    <dbReference type="NCBI Taxonomy" id="563466"/>
    <lineage>
        <taxon>Eukaryota</taxon>
        <taxon>Fungi</taxon>
        <taxon>Dikarya</taxon>
        <taxon>Ascomycota</taxon>
        <taxon>Pezizomycotina</taxon>
        <taxon>Sordariomycetes</taxon>
        <taxon>Hypocreomycetidae</taxon>
        <taxon>Microascales</taxon>
        <taxon>Microascaceae</taxon>
        <taxon>Scedosporium</taxon>
    </lineage>
</organism>
<dbReference type="PANTHER" id="PTHR13890">
    <property type="entry name" value="RNA SPLICING PROTEIN MRS2, MITOCHONDRIAL"/>
    <property type="match status" value="1"/>
</dbReference>
<reference evidence="15 16" key="1">
    <citation type="journal article" date="2014" name="Genome Announc.">
        <title>Draft genome sequence of the pathogenic fungus Scedosporium apiospermum.</title>
        <authorList>
            <person name="Vandeputte P."/>
            <person name="Ghamrawi S."/>
            <person name="Rechenmann M."/>
            <person name="Iltis A."/>
            <person name="Giraud S."/>
            <person name="Fleury M."/>
            <person name="Thornton C."/>
            <person name="Delhaes L."/>
            <person name="Meyer W."/>
            <person name="Papon N."/>
            <person name="Bouchara J.P."/>
        </authorList>
    </citation>
    <scope>NUCLEOTIDE SEQUENCE [LARGE SCALE GENOMIC DNA]</scope>
    <source>
        <strain evidence="15 16">IHEM 14462</strain>
    </source>
</reference>
<comment type="caution">
    <text evidence="15">The sequence shown here is derived from an EMBL/GenBank/DDBJ whole genome shotgun (WGS) entry which is preliminary data.</text>
</comment>
<evidence type="ECO:0000313" key="16">
    <source>
        <dbReference type="Proteomes" id="UP000028545"/>
    </source>
</evidence>
<evidence type="ECO:0000256" key="2">
    <source>
        <dbReference type="ARBA" id="ARBA00009765"/>
    </source>
</evidence>
<feature type="transmembrane region" description="Helical" evidence="14">
    <location>
        <begin position="461"/>
        <end position="483"/>
    </location>
</feature>
<dbReference type="HOGENOM" id="CLU_025144_2_0_1"/>
<keyword evidence="7" id="KW-0809">Transit peptide</keyword>
<evidence type="ECO:0000256" key="4">
    <source>
        <dbReference type="ARBA" id="ARBA00022692"/>
    </source>
</evidence>
<evidence type="ECO:0000256" key="5">
    <source>
        <dbReference type="ARBA" id="ARBA00022792"/>
    </source>
</evidence>
<gene>
    <name evidence="15" type="ORF">SAPIO_CDS10026</name>
</gene>
<dbReference type="EMBL" id="JOWA01000154">
    <property type="protein sequence ID" value="KEZ39335.1"/>
    <property type="molecule type" value="Genomic_DNA"/>
</dbReference>
<dbReference type="GO" id="GO:0005743">
    <property type="term" value="C:mitochondrial inner membrane"/>
    <property type="evidence" value="ECO:0007669"/>
    <property type="project" value="UniProtKB-SubCell"/>
</dbReference>
<dbReference type="Gene3D" id="1.20.58.340">
    <property type="entry name" value="Magnesium transport protein CorA, transmembrane region"/>
    <property type="match status" value="1"/>
</dbReference>
<sequence>MSRALRLPVPSRSLLRFLRAQTEDSVLVGSLCSPRINRLPRSKVSPIASPSIAVTTPRRAFSSRAHTTSSSSTRLSPLCLSSDGSWRPSPRCRHAPGSGIDHTAFLKTSARHNDKIDDHTTPEPRTLTWQERLWGTSASRGDPQLKPGDLPCRDDIDSDAILRRTLSAKAAIEPRLRCTEVDENGETTITDGEFKKTELIAKYGLLPRDLRKIDSSNLPHILIRPSAILLNLLHLKVLIKHDRVLLFDVFGSKTSYPQSAFLYDLQAKLRQKNAPGVGGLPYEFRALEAVLTSVTSELEADFEAVRDPVIRVLSELEDDIDRQKLRILLILSKRVGTFEQKAKLVRDAIDDLLEADDDLADMYLTEKAHDLYRGVEDHTEVEILLESYHKICDEIAQEAGNLVSSIRNTEEIIRAILDANRNALMLLDLKFSIGTLGLAMGTFLAGLYGMNLENFIEETNWGFGGVTGVSILFSLIVCWYGLVKLRKVQRIKMMGDERATLPRPHQPWLSQPGADSMLDPRSRERMRRMINQKTPPKAKRWWLW</sequence>
<dbReference type="OMA" id="EKTHDLY"/>
<keyword evidence="8 14" id="KW-1133">Transmembrane helix</keyword>
<keyword evidence="3 14" id="KW-0813">Transport</keyword>
<proteinExistence type="inferred from homology"/>
<keyword evidence="5 14" id="KW-0999">Mitochondrion inner membrane</keyword>
<dbReference type="InterPro" id="IPR045863">
    <property type="entry name" value="CorA_TM1_TM2"/>
</dbReference>
<keyword evidence="6 14" id="KW-0460">Magnesium</keyword>
<evidence type="ECO:0000256" key="11">
    <source>
        <dbReference type="ARBA" id="ARBA00023136"/>
    </source>
</evidence>
<dbReference type="OrthoDB" id="10251508at2759"/>
<feature type="transmembrane region" description="Helical" evidence="14">
    <location>
        <begin position="431"/>
        <end position="449"/>
    </location>
</feature>
<comment type="subunit">
    <text evidence="13">Homopentamer. Forms homooligomers. Interacts with MFM1.</text>
</comment>
<dbReference type="InterPro" id="IPR039204">
    <property type="entry name" value="MRS2-like"/>
</dbReference>
<comment type="subcellular location">
    <subcellularLocation>
        <location evidence="1 14">Mitochondrion inner membrane</location>
        <topology evidence="1 14">Multi-pass membrane protein</topology>
    </subcellularLocation>
</comment>
<evidence type="ECO:0000256" key="3">
    <source>
        <dbReference type="ARBA" id="ARBA00022448"/>
    </source>
</evidence>
<evidence type="ECO:0000256" key="1">
    <source>
        <dbReference type="ARBA" id="ARBA00004448"/>
    </source>
</evidence>
<dbReference type="CDD" id="cd12823">
    <property type="entry name" value="Mrs2_Mfm1p-like"/>
    <property type="match status" value="1"/>
</dbReference>
<dbReference type="AlphaFoldDB" id="A0A084FW73"/>
<evidence type="ECO:0000256" key="14">
    <source>
        <dbReference type="RuleBase" id="RU366042"/>
    </source>
</evidence>
<dbReference type="PANTHER" id="PTHR13890:SF0">
    <property type="entry name" value="MAGNESIUM TRANSPORTER MRS2 HOMOLOG, MITOCHONDRIAL"/>
    <property type="match status" value="1"/>
</dbReference>
<evidence type="ECO:0000256" key="12">
    <source>
        <dbReference type="ARBA" id="ARBA00046105"/>
    </source>
</evidence>
<evidence type="ECO:0000256" key="6">
    <source>
        <dbReference type="ARBA" id="ARBA00022842"/>
    </source>
</evidence>
<keyword evidence="9 14" id="KW-0406">Ion transport</keyword>
<keyword evidence="10" id="KW-0496">Mitochondrion</keyword>
<dbReference type="Pfam" id="PF22099">
    <property type="entry name" value="MRS2-like"/>
    <property type="match status" value="1"/>
</dbReference>
<dbReference type="Gene3D" id="2.40.128.330">
    <property type="match status" value="1"/>
</dbReference>
<comment type="similarity">
    <text evidence="2 14">Belongs to the CorA metal ion transporter (MIT) (TC 1.A.35) family.</text>
</comment>
<evidence type="ECO:0000256" key="7">
    <source>
        <dbReference type="ARBA" id="ARBA00022946"/>
    </source>
</evidence>
<keyword evidence="11 14" id="KW-0472">Membrane</keyword>
<dbReference type="KEGG" id="sapo:SAPIO_CDS10026"/>
<dbReference type="FunFam" id="1.20.58.340:FF:000005">
    <property type="entry name" value="Inner membrane magnesium transporter MRS2"/>
    <property type="match status" value="1"/>
</dbReference>
<keyword evidence="4 14" id="KW-0812">Transmembrane</keyword>
<evidence type="ECO:0000256" key="9">
    <source>
        <dbReference type="ARBA" id="ARBA00023065"/>
    </source>
</evidence>
<dbReference type="GO" id="GO:0045016">
    <property type="term" value="P:mitochondrial magnesium ion transmembrane transport"/>
    <property type="evidence" value="ECO:0007669"/>
    <property type="project" value="UniProtKB-ARBA"/>
</dbReference>
<evidence type="ECO:0000256" key="13">
    <source>
        <dbReference type="ARBA" id="ARBA00046701"/>
    </source>
</evidence>
<dbReference type="GO" id="GO:0015095">
    <property type="term" value="F:magnesium ion transmembrane transporter activity"/>
    <property type="evidence" value="ECO:0007669"/>
    <property type="project" value="TreeGrafter"/>
</dbReference>
<evidence type="ECO:0000313" key="15">
    <source>
        <dbReference type="EMBL" id="KEZ39335.1"/>
    </source>
</evidence>
<dbReference type="GeneID" id="27719181"/>
<evidence type="ECO:0000256" key="10">
    <source>
        <dbReference type="ARBA" id="ARBA00023128"/>
    </source>
</evidence>
<dbReference type="FunFam" id="2.40.128.330:FF:000002">
    <property type="entry name" value="Inner membrane magnesium transporter mrs2"/>
    <property type="match status" value="1"/>
</dbReference>
<accession>A0A084FW73</accession>
<dbReference type="Proteomes" id="UP000028545">
    <property type="component" value="Unassembled WGS sequence"/>
</dbReference>
<evidence type="ECO:0000256" key="8">
    <source>
        <dbReference type="ARBA" id="ARBA00022989"/>
    </source>
</evidence>
<comment type="function">
    <text evidence="12">High-conductance magnesium-selective channel that mediates the influx of magnesium into the mitochondrial matrix. Essential for the splicing of mRNA group II introns in mitochondria by affecting mitochondrial magnesium concentrations, which are critical for group II intron splicing. It also suppresses a variety of mitochondrial intron mutations and its absence may disturb the assembly of mitochondrial membrane complexes.</text>
</comment>
<keyword evidence="16" id="KW-1185">Reference proteome</keyword>
<protein>
    <recommendedName>
        <fullName evidence="14">Magnesium transporter</fullName>
    </recommendedName>
</protein>